<feature type="signal peptide" evidence="2">
    <location>
        <begin position="1"/>
        <end position="21"/>
    </location>
</feature>
<dbReference type="EMBL" id="JBHULK010000003">
    <property type="protein sequence ID" value="MFD2535201.1"/>
    <property type="molecule type" value="Genomic_DNA"/>
</dbReference>
<gene>
    <name evidence="3" type="ORF">ACFSQS_08830</name>
</gene>
<proteinExistence type="predicted"/>
<dbReference type="RefSeq" id="WP_388017272.1">
    <property type="nucleotide sequence ID" value="NZ_JBHUDT010000003.1"/>
</dbReference>
<accession>A0ABW5JTU1</accession>
<evidence type="ECO:0000256" key="1">
    <source>
        <dbReference type="SAM" id="MobiDB-lite"/>
    </source>
</evidence>
<organism evidence="3 4">
    <name type="scientific">Gelatiniphilus marinus</name>
    <dbReference type="NCBI Taxonomy" id="1759464"/>
    <lineage>
        <taxon>Bacteria</taxon>
        <taxon>Pseudomonadati</taxon>
        <taxon>Bacteroidota</taxon>
        <taxon>Flavobacteriia</taxon>
        <taxon>Flavobacteriales</taxon>
        <taxon>Flavobacteriaceae</taxon>
        <taxon>Gelatiniphilus</taxon>
    </lineage>
</organism>
<reference evidence="4" key="1">
    <citation type="journal article" date="2019" name="Int. J. Syst. Evol. Microbiol.">
        <title>The Global Catalogue of Microorganisms (GCM) 10K type strain sequencing project: providing services to taxonomists for standard genome sequencing and annotation.</title>
        <authorList>
            <consortium name="The Broad Institute Genomics Platform"/>
            <consortium name="The Broad Institute Genome Sequencing Center for Infectious Disease"/>
            <person name="Wu L."/>
            <person name="Ma J."/>
        </authorList>
    </citation>
    <scope>NUCLEOTIDE SEQUENCE [LARGE SCALE GENOMIC DNA]</scope>
    <source>
        <strain evidence="4">KCTC 42903</strain>
    </source>
</reference>
<dbReference type="Proteomes" id="UP001597441">
    <property type="component" value="Unassembled WGS sequence"/>
</dbReference>
<evidence type="ECO:0008006" key="5">
    <source>
        <dbReference type="Google" id="ProtNLM"/>
    </source>
</evidence>
<keyword evidence="2" id="KW-0732">Signal</keyword>
<evidence type="ECO:0000256" key="2">
    <source>
        <dbReference type="SAM" id="SignalP"/>
    </source>
</evidence>
<feature type="chain" id="PRO_5045458631" description="Lipoprotein" evidence="2">
    <location>
        <begin position="22"/>
        <end position="264"/>
    </location>
</feature>
<dbReference type="PROSITE" id="PS51257">
    <property type="entry name" value="PROKAR_LIPOPROTEIN"/>
    <property type="match status" value="1"/>
</dbReference>
<evidence type="ECO:0000313" key="3">
    <source>
        <dbReference type="EMBL" id="MFD2535201.1"/>
    </source>
</evidence>
<sequence>MKSTKLYSILLIILIVLSCSSDNNESNENNLANYTPRINCTSNTVVGPTAAYWDYGNSVPPPLTQVPIIANPGSQFIHSQHPYLGLTIPQGYTASEDTDQFTAPLGVNIIRNGNKSNAAVWRYVPLSSYPLNFSVDDIIAREINDKMFKFYGTNGNNFEVLCKNTPPPISENGLTRVFSSRLIRFGNLTGLVWVSVTAVQGLPTLSVASSISVGPTNEYDNLVMDVFLPLSFQLLVSDRGTLPDRDNDGTPDIFDKEPDNPDVQ</sequence>
<protein>
    <recommendedName>
        <fullName evidence="5">Lipoprotein</fullName>
    </recommendedName>
</protein>
<keyword evidence="4" id="KW-1185">Reference proteome</keyword>
<comment type="caution">
    <text evidence="3">The sequence shown here is derived from an EMBL/GenBank/DDBJ whole genome shotgun (WGS) entry which is preliminary data.</text>
</comment>
<feature type="region of interest" description="Disordered" evidence="1">
    <location>
        <begin position="241"/>
        <end position="264"/>
    </location>
</feature>
<evidence type="ECO:0000313" key="4">
    <source>
        <dbReference type="Proteomes" id="UP001597441"/>
    </source>
</evidence>
<name>A0ABW5JTU1_9FLAO</name>